<evidence type="ECO:0000256" key="2">
    <source>
        <dbReference type="ARBA" id="ARBA00009325"/>
    </source>
</evidence>
<proteinExistence type="inferred from homology"/>
<dbReference type="NCBIfam" id="TIGR02107">
    <property type="entry name" value="PQQ_syn_pqqA"/>
    <property type="match status" value="1"/>
</dbReference>
<accession>A0ABX8RG57</accession>
<dbReference type="Pfam" id="PF08042">
    <property type="entry name" value="PqqA"/>
    <property type="match status" value="1"/>
</dbReference>
<dbReference type="InterPro" id="IPR011725">
    <property type="entry name" value="PQQ_synth_PqqA"/>
</dbReference>
<protein>
    <recommendedName>
        <fullName evidence="3">Coenzyme PQQ synthesis protein A</fullName>
    </recommendedName>
</protein>
<reference evidence="4 5" key="1">
    <citation type="submission" date="2021-07" db="EMBL/GenBank/DDBJ databases">
        <title>Whole Genome Sequence of Nocardia Iowensis.</title>
        <authorList>
            <person name="Lamm A."/>
            <person name="Collins-Fairclough A.M."/>
            <person name="Bunk B."/>
            <person name="Sproer C."/>
        </authorList>
    </citation>
    <scope>NUCLEOTIDE SEQUENCE [LARGE SCALE GENOMIC DNA]</scope>
    <source>
        <strain evidence="4 5">NRRL 5646</strain>
    </source>
</reference>
<gene>
    <name evidence="4" type="primary">pqqA</name>
    <name evidence="4" type="ORF">KV110_22345</name>
</gene>
<evidence type="ECO:0000256" key="1">
    <source>
        <dbReference type="ARBA" id="ARBA00004886"/>
    </source>
</evidence>
<dbReference type="Proteomes" id="UP000694257">
    <property type="component" value="Chromosome"/>
</dbReference>
<evidence type="ECO:0000256" key="3">
    <source>
        <dbReference type="ARBA" id="ARBA00015086"/>
    </source>
</evidence>
<evidence type="ECO:0000313" key="4">
    <source>
        <dbReference type="EMBL" id="QXN88346.1"/>
    </source>
</evidence>
<name>A0ABX8RG57_NOCIO</name>
<keyword evidence="5" id="KW-1185">Reference proteome</keyword>
<dbReference type="RefSeq" id="WP_218469229.1">
    <property type="nucleotide sequence ID" value="NZ_BAABJN010000008.1"/>
</dbReference>
<sequence length="38" mass="4438">MQIIGMIRTVEKAKKTWRRPDFVFFDTAFEVTAYAGRG</sequence>
<comment type="pathway">
    <text evidence="1">Cofactor biosynthesis; pyrroloquinoline quinone biosynthesis.</text>
</comment>
<organism evidence="4 5">
    <name type="scientific">Nocardia iowensis</name>
    <dbReference type="NCBI Taxonomy" id="204891"/>
    <lineage>
        <taxon>Bacteria</taxon>
        <taxon>Bacillati</taxon>
        <taxon>Actinomycetota</taxon>
        <taxon>Actinomycetes</taxon>
        <taxon>Mycobacteriales</taxon>
        <taxon>Nocardiaceae</taxon>
        <taxon>Nocardia</taxon>
    </lineage>
</organism>
<dbReference type="EMBL" id="CP078145">
    <property type="protein sequence ID" value="QXN88346.1"/>
    <property type="molecule type" value="Genomic_DNA"/>
</dbReference>
<comment type="similarity">
    <text evidence="2">Belongs to the PqqA family.</text>
</comment>
<evidence type="ECO:0000313" key="5">
    <source>
        <dbReference type="Proteomes" id="UP000694257"/>
    </source>
</evidence>